<organism evidence="1 2">
    <name type="scientific">[Candida] arabinofermentans NRRL YB-2248</name>
    <dbReference type="NCBI Taxonomy" id="983967"/>
    <lineage>
        <taxon>Eukaryota</taxon>
        <taxon>Fungi</taxon>
        <taxon>Dikarya</taxon>
        <taxon>Ascomycota</taxon>
        <taxon>Saccharomycotina</taxon>
        <taxon>Pichiomycetes</taxon>
        <taxon>Pichiales</taxon>
        <taxon>Pichiaceae</taxon>
        <taxon>Ogataea</taxon>
        <taxon>Ogataea/Candida clade</taxon>
    </lineage>
</organism>
<proteinExistence type="predicted"/>
<name>A0A1E4T8U2_9ASCO</name>
<accession>A0A1E4T8U2</accession>
<dbReference type="Proteomes" id="UP000094801">
    <property type="component" value="Unassembled WGS sequence"/>
</dbReference>
<evidence type="ECO:0000313" key="1">
    <source>
        <dbReference type="EMBL" id="ODV88166.1"/>
    </source>
</evidence>
<evidence type="ECO:0000313" key="2">
    <source>
        <dbReference type="Proteomes" id="UP000094801"/>
    </source>
</evidence>
<keyword evidence="2" id="KW-1185">Reference proteome</keyword>
<dbReference type="OrthoDB" id="3996201at2759"/>
<dbReference type="AlphaFoldDB" id="A0A1E4T8U2"/>
<gene>
    <name evidence="1" type="ORF">CANARDRAFT_193280</name>
</gene>
<protein>
    <submittedName>
        <fullName evidence="1">Uncharacterized protein</fullName>
    </submittedName>
</protein>
<sequence>MYTSGFTTVKRAGFNQKRYASLISSPNDPKLVNLLTRLEKFNSESKIFQKLDELYLLSQRKGFFNTSANNLEFLSNYTKINNDYSNLNNFNNLNKLVTNQYSNLPMLPPPSASSTSSSASSFSPTTFDFSNAHVPGLHMFNNTLNSIALSRNSPVDKYLKLLYNLAKNDVELKMTIELVLRAFDHEDDYFFNYVLEFWISGKNFNKMKAKKQQDALTGALASNATSI</sequence>
<reference evidence="2" key="1">
    <citation type="submission" date="2016-04" db="EMBL/GenBank/DDBJ databases">
        <title>Comparative genomics of biotechnologically important yeasts.</title>
        <authorList>
            <consortium name="DOE Joint Genome Institute"/>
            <person name="Riley R."/>
            <person name="Haridas S."/>
            <person name="Wolfe K.H."/>
            <person name="Lopes M.R."/>
            <person name="Hittinger C.T."/>
            <person name="Goker M."/>
            <person name="Salamov A."/>
            <person name="Wisecaver J."/>
            <person name="Long T.M."/>
            <person name="Aerts A.L."/>
            <person name="Barry K."/>
            <person name="Choi C."/>
            <person name="Clum A."/>
            <person name="Coughlan A.Y."/>
            <person name="Deshpande S."/>
            <person name="Douglass A.P."/>
            <person name="Hanson S.J."/>
            <person name="Klenk H.-P."/>
            <person name="Labutti K."/>
            <person name="Lapidus A."/>
            <person name="Lindquist E."/>
            <person name="Lipzen A."/>
            <person name="Meier-Kolthoff J.P."/>
            <person name="Ohm R.A."/>
            <person name="Otillar R.P."/>
            <person name="Pangilinan J."/>
            <person name="Peng Y."/>
            <person name="Rokas A."/>
            <person name="Rosa C.A."/>
            <person name="Scheuner C."/>
            <person name="Sibirny A.A."/>
            <person name="Slot J.C."/>
            <person name="Stielow J.B."/>
            <person name="Sun H."/>
            <person name="Kurtzman C.P."/>
            <person name="Blackwell M."/>
            <person name="Grigoriev I.V."/>
            <person name="Jeffries T.W."/>
        </authorList>
    </citation>
    <scope>NUCLEOTIDE SEQUENCE [LARGE SCALE GENOMIC DNA]</scope>
    <source>
        <strain evidence="2">NRRL YB-2248</strain>
    </source>
</reference>
<dbReference type="EMBL" id="KV453847">
    <property type="protein sequence ID" value="ODV88166.1"/>
    <property type="molecule type" value="Genomic_DNA"/>
</dbReference>